<dbReference type="InParanoid" id="A0A3P8WKR6"/>
<proteinExistence type="predicted"/>
<reference evidence="1" key="2">
    <citation type="submission" date="2025-08" db="UniProtKB">
        <authorList>
            <consortium name="Ensembl"/>
        </authorList>
    </citation>
    <scope>IDENTIFICATION</scope>
</reference>
<reference evidence="1 2" key="1">
    <citation type="journal article" date="2014" name="Nat. Genet.">
        <title>Whole-genome sequence of a flatfish provides insights into ZW sex chromosome evolution and adaptation to a benthic lifestyle.</title>
        <authorList>
            <person name="Chen S."/>
            <person name="Zhang G."/>
            <person name="Shao C."/>
            <person name="Huang Q."/>
            <person name="Liu G."/>
            <person name="Zhang P."/>
            <person name="Song W."/>
            <person name="An N."/>
            <person name="Chalopin D."/>
            <person name="Volff J.N."/>
            <person name="Hong Y."/>
            <person name="Li Q."/>
            <person name="Sha Z."/>
            <person name="Zhou H."/>
            <person name="Xie M."/>
            <person name="Yu Q."/>
            <person name="Liu Y."/>
            <person name="Xiang H."/>
            <person name="Wang N."/>
            <person name="Wu K."/>
            <person name="Yang C."/>
            <person name="Zhou Q."/>
            <person name="Liao X."/>
            <person name="Yang L."/>
            <person name="Hu Q."/>
            <person name="Zhang J."/>
            <person name="Meng L."/>
            <person name="Jin L."/>
            <person name="Tian Y."/>
            <person name="Lian J."/>
            <person name="Yang J."/>
            <person name="Miao G."/>
            <person name="Liu S."/>
            <person name="Liang Z."/>
            <person name="Yan F."/>
            <person name="Li Y."/>
            <person name="Sun B."/>
            <person name="Zhang H."/>
            <person name="Zhang J."/>
            <person name="Zhu Y."/>
            <person name="Du M."/>
            <person name="Zhao Y."/>
            <person name="Schartl M."/>
            <person name="Tang Q."/>
            <person name="Wang J."/>
        </authorList>
    </citation>
    <scope>NUCLEOTIDE SEQUENCE</scope>
</reference>
<accession>A0A3P8WKR6</accession>
<evidence type="ECO:0000313" key="2">
    <source>
        <dbReference type="Proteomes" id="UP000265120"/>
    </source>
</evidence>
<dbReference type="Ensembl" id="ENSCSET00000025597.1">
    <property type="protein sequence ID" value="ENSCSEP00000025260.1"/>
    <property type="gene ID" value="ENSCSEG00000016132.1"/>
</dbReference>
<protein>
    <submittedName>
        <fullName evidence="1">Uncharacterized protein</fullName>
    </submittedName>
</protein>
<name>A0A3P8WKR6_CYNSE</name>
<evidence type="ECO:0000313" key="1">
    <source>
        <dbReference type="Ensembl" id="ENSCSEP00000025260.1"/>
    </source>
</evidence>
<reference evidence="1" key="3">
    <citation type="submission" date="2025-09" db="UniProtKB">
        <authorList>
            <consortium name="Ensembl"/>
        </authorList>
    </citation>
    <scope>IDENTIFICATION</scope>
</reference>
<dbReference type="GeneTree" id="ENSGT00940000176927"/>
<organism evidence="1 2">
    <name type="scientific">Cynoglossus semilaevis</name>
    <name type="common">Tongue sole</name>
    <dbReference type="NCBI Taxonomy" id="244447"/>
    <lineage>
        <taxon>Eukaryota</taxon>
        <taxon>Metazoa</taxon>
        <taxon>Chordata</taxon>
        <taxon>Craniata</taxon>
        <taxon>Vertebrata</taxon>
        <taxon>Euteleostomi</taxon>
        <taxon>Actinopterygii</taxon>
        <taxon>Neopterygii</taxon>
        <taxon>Teleostei</taxon>
        <taxon>Neoteleostei</taxon>
        <taxon>Acanthomorphata</taxon>
        <taxon>Carangaria</taxon>
        <taxon>Pleuronectiformes</taxon>
        <taxon>Pleuronectoidei</taxon>
        <taxon>Cynoglossidae</taxon>
        <taxon>Cynoglossinae</taxon>
        <taxon>Cynoglossus</taxon>
    </lineage>
</organism>
<keyword evidence="2" id="KW-1185">Reference proteome</keyword>
<dbReference type="Gene3D" id="3.40.30.10">
    <property type="entry name" value="Glutaredoxin"/>
    <property type="match status" value="1"/>
</dbReference>
<dbReference type="AlphaFoldDB" id="A0A3P8WKR6"/>
<dbReference type="Proteomes" id="UP000265120">
    <property type="component" value="Chromosome 15"/>
</dbReference>
<dbReference type="OMA" id="HEACASC"/>
<sequence length="67" mass="7541">NCHEACASCLQQLLAATVLDFLKQLRCNTTTNDRIYNYNATILEGSRTVTFSDYRGKSVLFVNVATY</sequence>